<keyword evidence="1" id="KW-0812">Transmembrane</keyword>
<dbReference type="AlphaFoldDB" id="A0A4S4C0Y5"/>
<organism evidence="2 3">
    <name type="scientific">Cohnella fermenti</name>
    <dbReference type="NCBI Taxonomy" id="2565925"/>
    <lineage>
        <taxon>Bacteria</taxon>
        <taxon>Bacillati</taxon>
        <taxon>Bacillota</taxon>
        <taxon>Bacilli</taxon>
        <taxon>Bacillales</taxon>
        <taxon>Paenibacillaceae</taxon>
        <taxon>Cohnella</taxon>
    </lineage>
</organism>
<comment type="caution">
    <text evidence="2">The sequence shown here is derived from an EMBL/GenBank/DDBJ whole genome shotgun (WGS) entry which is preliminary data.</text>
</comment>
<keyword evidence="1" id="KW-1133">Transmembrane helix</keyword>
<gene>
    <name evidence="2" type="ORF">E6C55_09580</name>
</gene>
<dbReference type="EMBL" id="SSOB01000010">
    <property type="protein sequence ID" value="THF80729.1"/>
    <property type="molecule type" value="Genomic_DNA"/>
</dbReference>
<accession>A0A4S4C0Y5</accession>
<sequence length="69" mass="7475">MFLAANAAEESTSTFTPFDVFMVIFTVLLVIGLVRLVMSSGKKNVFAIGFTLVALVVFLIADVKMVSGW</sequence>
<name>A0A4S4C0Y5_9BACL</name>
<keyword evidence="1" id="KW-0472">Membrane</keyword>
<proteinExistence type="predicted"/>
<feature type="transmembrane region" description="Helical" evidence="1">
    <location>
        <begin position="20"/>
        <end position="38"/>
    </location>
</feature>
<reference evidence="2 3" key="1">
    <citation type="submission" date="2019-04" db="EMBL/GenBank/DDBJ databases">
        <title>Cohnella sp. nov. isolated from preserved vegetables.</title>
        <authorList>
            <person name="Lin S.-Y."/>
            <person name="Hung M.-H."/>
            <person name="Young C.-C."/>
        </authorList>
    </citation>
    <scope>NUCLEOTIDE SEQUENCE [LARGE SCALE GENOMIC DNA]</scope>
    <source>
        <strain evidence="2 3">CC-MHH1044</strain>
    </source>
</reference>
<evidence type="ECO:0000313" key="2">
    <source>
        <dbReference type="EMBL" id="THF80729.1"/>
    </source>
</evidence>
<dbReference type="OrthoDB" id="2679967at2"/>
<dbReference type="RefSeq" id="WP_136369568.1">
    <property type="nucleotide sequence ID" value="NZ_SSOB01000010.1"/>
</dbReference>
<evidence type="ECO:0000313" key="3">
    <source>
        <dbReference type="Proteomes" id="UP000310636"/>
    </source>
</evidence>
<protein>
    <recommendedName>
        <fullName evidence="4">DUF2759 family protein</fullName>
    </recommendedName>
</protein>
<evidence type="ECO:0008006" key="4">
    <source>
        <dbReference type="Google" id="ProtNLM"/>
    </source>
</evidence>
<evidence type="ECO:0000256" key="1">
    <source>
        <dbReference type="SAM" id="Phobius"/>
    </source>
</evidence>
<dbReference type="Proteomes" id="UP000310636">
    <property type="component" value="Unassembled WGS sequence"/>
</dbReference>
<feature type="transmembrane region" description="Helical" evidence="1">
    <location>
        <begin position="45"/>
        <end position="63"/>
    </location>
</feature>
<keyword evidence="3" id="KW-1185">Reference proteome</keyword>